<keyword evidence="5" id="KW-1185">Reference proteome</keyword>
<proteinExistence type="predicted"/>
<feature type="region of interest" description="Disordered" evidence="2">
    <location>
        <begin position="51"/>
        <end position="78"/>
    </location>
</feature>
<feature type="region of interest" description="Disordered" evidence="2">
    <location>
        <begin position="1"/>
        <end position="34"/>
    </location>
</feature>
<dbReference type="Proteomes" id="UP001152797">
    <property type="component" value="Unassembled WGS sequence"/>
</dbReference>
<name>A0A9P1DSU2_9DINO</name>
<organism evidence="3">
    <name type="scientific">Cladocopium goreaui</name>
    <dbReference type="NCBI Taxonomy" id="2562237"/>
    <lineage>
        <taxon>Eukaryota</taxon>
        <taxon>Sar</taxon>
        <taxon>Alveolata</taxon>
        <taxon>Dinophyceae</taxon>
        <taxon>Suessiales</taxon>
        <taxon>Symbiodiniaceae</taxon>
        <taxon>Cladocopium</taxon>
    </lineage>
</organism>
<evidence type="ECO:0000256" key="1">
    <source>
        <dbReference type="SAM" id="Coils"/>
    </source>
</evidence>
<feature type="coiled-coil region" evidence="1">
    <location>
        <begin position="105"/>
        <end position="132"/>
    </location>
</feature>
<gene>
    <name evidence="3" type="ORF">C1SCF055_LOCUS39869</name>
</gene>
<comment type="caution">
    <text evidence="3">The sequence shown here is derived from an EMBL/GenBank/DDBJ whole genome shotgun (WGS) entry which is preliminary data.</text>
</comment>
<dbReference type="EMBL" id="CAMXCT010006511">
    <property type="protein sequence ID" value="CAI4015015.1"/>
    <property type="molecule type" value="Genomic_DNA"/>
</dbReference>
<reference evidence="3" key="1">
    <citation type="submission" date="2022-10" db="EMBL/GenBank/DDBJ databases">
        <authorList>
            <person name="Chen Y."/>
            <person name="Dougan E. K."/>
            <person name="Chan C."/>
            <person name="Rhodes N."/>
            <person name="Thang M."/>
        </authorList>
    </citation>
    <scope>NUCLEOTIDE SEQUENCE</scope>
</reference>
<dbReference type="EMBL" id="CAMXCT020006511">
    <property type="protein sequence ID" value="CAL1168390.1"/>
    <property type="molecule type" value="Genomic_DNA"/>
</dbReference>
<evidence type="ECO:0000313" key="5">
    <source>
        <dbReference type="Proteomes" id="UP001152797"/>
    </source>
</evidence>
<dbReference type="AlphaFoldDB" id="A0A9P1DSU2"/>
<protein>
    <submittedName>
        <fullName evidence="3">Uncharacterized protein</fullName>
    </submittedName>
</protein>
<reference evidence="4 5" key="2">
    <citation type="submission" date="2024-05" db="EMBL/GenBank/DDBJ databases">
        <authorList>
            <person name="Chen Y."/>
            <person name="Shah S."/>
            <person name="Dougan E. K."/>
            <person name="Thang M."/>
            <person name="Chan C."/>
        </authorList>
    </citation>
    <scope>NUCLEOTIDE SEQUENCE [LARGE SCALE GENOMIC DNA]</scope>
</reference>
<evidence type="ECO:0000313" key="4">
    <source>
        <dbReference type="EMBL" id="CAL4802327.1"/>
    </source>
</evidence>
<dbReference type="EMBL" id="CAMXCT030006511">
    <property type="protein sequence ID" value="CAL4802327.1"/>
    <property type="molecule type" value="Genomic_DNA"/>
</dbReference>
<evidence type="ECO:0000256" key="2">
    <source>
        <dbReference type="SAM" id="MobiDB-lite"/>
    </source>
</evidence>
<keyword evidence="1" id="KW-0175">Coiled coil</keyword>
<evidence type="ECO:0000313" key="3">
    <source>
        <dbReference type="EMBL" id="CAI4015015.1"/>
    </source>
</evidence>
<sequence length="161" mass="17223">MVEAPIMAGGVSRSAGASPSQSPRSKARLQQKAQALAADLDSKLSVALKARQALPASSWRPEEVPARKSLPPQAVPSKAVKEAAAAALATEAPQQRPQAASLPRIEALETRLEEFVQKLQVEQRAREVFQEELQAKLQARKQSLGALGGMNLETLEPTDLV</sequence>
<accession>A0A9P1DSU2</accession>